<proteinExistence type="predicted"/>
<accession>A0AC34R562</accession>
<organism evidence="1 2">
    <name type="scientific">Panagrolaimus sp. JU765</name>
    <dbReference type="NCBI Taxonomy" id="591449"/>
    <lineage>
        <taxon>Eukaryota</taxon>
        <taxon>Metazoa</taxon>
        <taxon>Ecdysozoa</taxon>
        <taxon>Nematoda</taxon>
        <taxon>Chromadorea</taxon>
        <taxon>Rhabditida</taxon>
        <taxon>Tylenchina</taxon>
        <taxon>Panagrolaimomorpha</taxon>
        <taxon>Panagrolaimoidea</taxon>
        <taxon>Panagrolaimidae</taxon>
        <taxon>Panagrolaimus</taxon>
    </lineage>
</organism>
<protein>
    <submittedName>
        <fullName evidence="2">Uncharacterized protein</fullName>
    </submittedName>
</protein>
<evidence type="ECO:0000313" key="2">
    <source>
        <dbReference type="WBParaSite" id="JU765_v2.g3409.t1"/>
    </source>
</evidence>
<name>A0AC34R562_9BILA</name>
<dbReference type="WBParaSite" id="JU765_v2.g3409.t1">
    <property type="protein sequence ID" value="JU765_v2.g3409.t1"/>
    <property type="gene ID" value="JU765_v2.g3409"/>
</dbReference>
<evidence type="ECO:0000313" key="1">
    <source>
        <dbReference type="Proteomes" id="UP000887576"/>
    </source>
</evidence>
<reference evidence="2" key="1">
    <citation type="submission" date="2022-11" db="UniProtKB">
        <authorList>
            <consortium name="WormBaseParasite"/>
        </authorList>
    </citation>
    <scope>IDENTIFICATION</scope>
</reference>
<sequence>MLPLSTATFLLLLFVNFRISDGAFAAMSVDFGSQNLKLGLVKPGVPLEIVLNKESQRKTANLIAFHNGERLFGETALQMSYKNPERVFPFVTDLLGKKFDNPVVQEYIKRYPYLNITADPERETVVFNTNDASYSVETLVGMILWNAREQVVVYGKTPIKDVVLTVPAYFNQAEREAVVRAAEIAGLNPLQLMSDGASAAVNYAFTRRKDIAEKAQYLLIYDIGASKTVASVIELKLAKENNSKVLDPVVNVIGVGYNRNLGGHVLTTRIRDYLIAEFVKTHKTKEPIYGNLRAMAKLLKEAERVKHVLSANTQTYAQIESVFEDKDFRHLMTRDILNDILKEIEMEYLTPVADALRMAELNVENIDQVILFGAGTRIPRLQDLLKEYFKGKEPNRFLNTDEASALGALYQAAHLSKGFKVKKIIVHELQLYPIQINFETTSDNSEKTLRRVDRTIFAYKSFYPTNRKIMTFTSHQDDFTVNLHYGNLEHLSKLQLEEFGATNITDVEIKGVTEAFKSAQDEGHVFKGIKAFFAIDYFGIVRSDG</sequence>
<dbReference type="Proteomes" id="UP000887576">
    <property type="component" value="Unplaced"/>
</dbReference>